<evidence type="ECO:0000256" key="2">
    <source>
        <dbReference type="SAM" id="MobiDB-lite"/>
    </source>
</evidence>
<dbReference type="InterPro" id="IPR008532">
    <property type="entry name" value="NFACT_RNA-bd"/>
</dbReference>
<feature type="region of interest" description="Disordered" evidence="2">
    <location>
        <begin position="194"/>
        <end position="217"/>
    </location>
</feature>
<accession>A0A0G4GP25</accession>
<gene>
    <name evidence="4" type="ORF">Cvel_5001</name>
</gene>
<dbReference type="VEuPathDB" id="CryptoDB:Cvel_5001"/>
<feature type="domain" description="NFACT RNA-binding" evidence="3">
    <location>
        <begin position="1"/>
        <end position="111"/>
    </location>
</feature>
<dbReference type="AlphaFoldDB" id="A0A0G4GP25"/>
<dbReference type="Pfam" id="PF05670">
    <property type="entry name" value="NFACT-R_1"/>
    <property type="match status" value="1"/>
</dbReference>
<organism evidence="4">
    <name type="scientific">Chromera velia CCMP2878</name>
    <dbReference type="NCBI Taxonomy" id="1169474"/>
    <lineage>
        <taxon>Eukaryota</taxon>
        <taxon>Sar</taxon>
        <taxon>Alveolata</taxon>
        <taxon>Colpodellida</taxon>
        <taxon>Chromeraceae</taxon>
        <taxon>Chromera</taxon>
    </lineage>
</organism>
<proteinExistence type="inferred from homology"/>
<comment type="similarity">
    <text evidence="1">Belongs to the CCDC25 family.</text>
</comment>
<sequence length="227" mass="26823">MVFFYSSTNNKYIIYMGRDKWENEELIEHGHPEDIWFHVDKLSSAHVYLRLPLGETSMDSIPQEVLDEMCQLTKENSIEGCKAAKVDIVYTPWANLKKTQDMDVGQVGFKDRKNVKFVRHVAKDKEAVKRLEKTKTEKQVKLAEERQLRDREMTSIRKREEAERKAKEKEEMERLAEEKKLKSYETLFQVDSDKYTTNKDNQQKQAVGASKKRTPEEVKAMEEDFFM</sequence>
<evidence type="ECO:0000313" key="4">
    <source>
        <dbReference type="EMBL" id="CEM32034.1"/>
    </source>
</evidence>
<name>A0A0G4GP25_9ALVE</name>
<dbReference type="PANTHER" id="PTHR13049:SF2">
    <property type="entry name" value="COILED-COIL DOMAIN-CONTAINING PROTEIN 25"/>
    <property type="match status" value="1"/>
</dbReference>
<dbReference type="InterPro" id="IPR039730">
    <property type="entry name" value="Jlp2/Ccd25"/>
</dbReference>
<dbReference type="PhylomeDB" id="A0A0G4GP25"/>
<evidence type="ECO:0000259" key="3">
    <source>
        <dbReference type="Pfam" id="PF05670"/>
    </source>
</evidence>
<reference evidence="4" key="1">
    <citation type="submission" date="2014-11" db="EMBL/GenBank/DDBJ databases">
        <authorList>
            <person name="Otto D Thomas"/>
            <person name="Naeem Raeece"/>
        </authorList>
    </citation>
    <scope>NUCLEOTIDE SEQUENCE</scope>
</reference>
<evidence type="ECO:0000256" key="1">
    <source>
        <dbReference type="ARBA" id="ARBA00008998"/>
    </source>
</evidence>
<protein>
    <recommendedName>
        <fullName evidence="3">NFACT RNA-binding domain-containing protein</fullName>
    </recommendedName>
</protein>
<dbReference type="PANTHER" id="PTHR13049">
    <property type="entry name" value="DUF814-RELATED"/>
    <property type="match status" value="1"/>
</dbReference>
<feature type="region of interest" description="Disordered" evidence="2">
    <location>
        <begin position="151"/>
        <end position="171"/>
    </location>
</feature>
<dbReference type="EMBL" id="CDMZ01001402">
    <property type="protein sequence ID" value="CEM32034.1"/>
    <property type="molecule type" value="Genomic_DNA"/>
</dbReference>